<dbReference type="PANTHER" id="PTHR24286:SF24">
    <property type="entry name" value="LANOSTEROL 14-ALPHA DEMETHYLASE"/>
    <property type="match status" value="1"/>
</dbReference>
<evidence type="ECO:0000256" key="1">
    <source>
        <dbReference type="ARBA" id="ARBA00001971"/>
    </source>
</evidence>
<evidence type="ECO:0000256" key="5">
    <source>
        <dbReference type="ARBA" id="ARBA00023002"/>
    </source>
</evidence>
<evidence type="ECO:0000256" key="7">
    <source>
        <dbReference type="ARBA" id="ARBA00023033"/>
    </source>
</evidence>
<dbReference type="PRINTS" id="PR00385">
    <property type="entry name" value="P450"/>
</dbReference>
<keyword evidence="5 8" id="KW-0560">Oxidoreductase</keyword>
<keyword evidence="7 8" id="KW-0503">Monooxygenase</keyword>
<gene>
    <name evidence="9" type="ORF">GCM10023185_16020</name>
</gene>
<evidence type="ECO:0000256" key="2">
    <source>
        <dbReference type="ARBA" id="ARBA00010617"/>
    </source>
</evidence>
<evidence type="ECO:0000256" key="8">
    <source>
        <dbReference type="RuleBase" id="RU000461"/>
    </source>
</evidence>
<proteinExistence type="inferred from homology"/>
<dbReference type="PRINTS" id="PR00465">
    <property type="entry name" value="EP450IV"/>
</dbReference>
<evidence type="ECO:0000313" key="9">
    <source>
        <dbReference type="EMBL" id="GAA4354327.1"/>
    </source>
</evidence>
<accession>A0ABP8IA87</accession>
<protein>
    <submittedName>
        <fullName evidence="9">Cytochrome P450</fullName>
    </submittedName>
</protein>
<organism evidence="9 10">
    <name type="scientific">Hymenobacter saemangeumensis</name>
    <dbReference type="NCBI Taxonomy" id="1084522"/>
    <lineage>
        <taxon>Bacteria</taxon>
        <taxon>Pseudomonadati</taxon>
        <taxon>Bacteroidota</taxon>
        <taxon>Cytophagia</taxon>
        <taxon>Cytophagales</taxon>
        <taxon>Hymenobacteraceae</taxon>
        <taxon>Hymenobacter</taxon>
    </lineage>
</organism>
<dbReference type="Proteomes" id="UP001501153">
    <property type="component" value="Unassembled WGS sequence"/>
</dbReference>
<evidence type="ECO:0000256" key="3">
    <source>
        <dbReference type="ARBA" id="ARBA00022617"/>
    </source>
</evidence>
<comment type="similarity">
    <text evidence="2 8">Belongs to the cytochrome P450 family.</text>
</comment>
<dbReference type="SUPFAM" id="SSF48264">
    <property type="entry name" value="Cytochrome P450"/>
    <property type="match status" value="1"/>
</dbReference>
<keyword evidence="3 8" id="KW-0349">Heme</keyword>
<dbReference type="InterPro" id="IPR002403">
    <property type="entry name" value="Cyt_P450_E_grp-IV"/>
</dbReference>
<sequence>MPLVGDTLGFLTRPVDLFNKKQRRYGNVFKARLFGRTGVYLLGAEANKFVLVEQARSCSSQEGWRFPIGELFHGGLMLRDGEEHKQHRGILQAAFKKEPMRQYLEVMAPIVDRRLAAWGEQTPLRVFPAVKALTLELAGKVFFDLDFSQDLASLSQAMADLVAAATTLVPFNLPFTQYRRGMKGRQLLQEYFGRVLHERRQAPATDMLSHLSQAEDADGRRLTDAEIVDHLIFFLMAAHDTTASTLTSMVYELAAHPEWQDKVRAESQAVCPGPAGLEPTHLPQLEQLGYVMDESLRLHPPLILIPRYTTQELVYEGYTIPAHTHVSVLLYHNHRTPTHWSAPDQFDPLRFAAGRAEHRKCPFGYAPFGAGQHFCLGFAFAEMQVKLVMHHLLRRFRWQLPAGYQVEFASIPIQHPKDGLPIVLETV</sequence>
<dbReference type="EMBL" id="BAABGZ010000016">
    <property type="protein sequence ID" value="GAA4354327.1"/>
    <property type="molecule type" value="Genomic_DNA"/>
</dbReference>
<dbReference type="Gene3D" id="1.10.630.10">
    <property type="entry name" value="Cytochrome P450"/>
    <property type="match status" value="1"/>
</dbReference>
<evidence type="ECO:0000256" key="6">
    <source>
        <dbReference type="ARBA" id="ARBA00023004"/>
    </source>
</evidence>
<reference evidence="10" key="1">
    <citation type="journal article" date="2019" name="Int. J. Syst. Evol. Microbiol.">
        <title>The Global Catalogue of Microorganisms (GCM) 10K type strain sequencing project: providing services to taxonomists for standard genome sequencing and annotation.</title>
        <authorList>
            <consortium name="The Broad Institute Genomics Platform"/>
            <consortium name="The Broad Institute Genome Sequencing Center for Infectious Disease"/>
            <person name="Wu L."/>
            <person name="Ma J."/>
        </authorList>
    </citation>
    <scope>NUCLEOTIDE SEQUENCE [LARGE SCALE GENOMIC DNA]</scope>
    <source>
        <strain evidence="10">JCM 17923</strain>
    </source>
</reference>
<keyword evidence="6 8" id="KW-0408">Iron</keyword>
<comment type="cofactor">
    <cofactor evidence="1">
        <name>heme</name>
        <dbReference type="ChEBI" id="CHEBI:30413"/>
    </cofactor>
</comment>
<dbReference type="InterPro" id="IPR001128">
    <property type="entry name" value="Cyt_P450"/>
</dbReference>
<keyword evidence="10" id="KW-1185">Reference proteome</keyword>
<dbReference type="Pfam" id="PF00067">
    <property type="entry name" value="p450"/>
    <property type="match status" value="1"/>
</dbReference>
<name>A0ABP8IA87_9BACT</name>
<keyword evidence="4 8" id="KW-0479">Metal-binding</keyword>
<evidence type="ECO:0000256" key="4">
    <source>
        <dbReference type="ARBA" id="ARBA00022723"/>
    </source>
</evidence>
<comment type="caution">
    <text evidence="9">The sequence shown here is derived from an EMBL/GenBank/DDBJ whole genome shotgun (WGS) entry which is preliminary data.</text>
</comment>
<evidence type="ECO:0000313" key="10">
    <source>
        <dbReference type="Proteomes" id="UP001501153"/>
    </source>
</evidence>
<dbReference type="InterPro" id="IPR017972">
    <property type="entry name" value="Cyt_P450_CS"/>
</dbReference>
<dbReference type="PANTHER" id="PTHR24286">
    <property type="entry name" value="CYTOCHROME P450 26"/>
    <property type="match status" value="1"/>
</dbReference>
<dbReference type="PROSITE" id="PS00086">
    <property type="entry name" value="CYTOCHROME_P450"/>
    <property type="match status" value="1"/>
</dbReference>
<dbReference type="InterPro" id="IPR036396">
    <property type="entry name" value="Cyt_P450_sf"/>
</dbReference>